<name>A0A833H2S6_9LEPT</name>
<keyword evidence="1" id="KW-0732">Signal</keyword>
<dbReference type="Proteomes" id="UP000460298">
    <property type="component" value="Unassembled WGS sequence"/>
</dbReference>
<sequence>MNTSIKMAALAAIAVLSSCISVDYVQTGPSYPAMAEGCPVQIYSTKTPDKYEEIGIAEVAAGTMSMQYEAVKKKACEVGANGILPAGETTEYTSTPVTQNRMATTNTGATMNYQTTTTQVQSYTVRKFILIRTEPQN</sequence>
<dbReference type="PROSITE" id="PS51257">
    <property type="entry name" value="PROKAR_LIPOPROTEIN"/>
    <property type="match status" value="1"/>
</dbReference>
<dbReference type="AlphaFoldDB" id="A0A833H2S6"/>
<comment type="caution">
    <text evidence="2">The sequence shown here is derived from an EMBL/GenBank/DDBJ whole genome shotgun (WGS) entry which is preliminary data.</text>
</comment>
<protein>
    <recommendedName>
        <fullName evidence="4">Lipoprotein</fullName>
    </recommendedName>
</protein>
<organism evidence="2 3">
    <name type="scientific">Leptonema illini</name>
    <dbReference type="NCBI Taxonomy" id="183"/>
    <lineage>
        <taxon>Bacteria</taxon>
        <taxon>Pseudomonadati</taxon>
        <taxon>Spirochaetota</taxon>
        <taxon>Spirochaetia</taxon>
        <taxon>Leptospirales</taxon>
        <taxon>Leptospiraceae</taxon>
        <taxon>Leptonema</taxon>
    </lineage>
</organism>
<gene>
    <name evidence="2" type="ORF">F9K24_06985</name>
</gene>
<feature type="chain" id="PRO_5032435349" description="Lipoprotein" evidence="1">
    <location>
        <begin position="24"/>
        <end position="137"/>
    </location>
</feature>
<evidence type="ECO:0008006" key="4">
    <source>
        <dbReference type="Google" id="ProtNLM"/>
    </source>
</evidence>
<accession>A0A833H2S6</accession>
<evidence type="ECO:0000313" key="2">
    <source>
        <dbReference type="EMBL" id="KAB2933584.1"/>
    </source>
</evidence>
<dbReference type="EMBL" id="WBUI01000005">
    <property type="protein sequence ID" value="KAB2933584.1"/>
    <property type="molecule type" value="Genomic_DNA"/>
</dbReference>
<proteinExistence type="predicted"/>
<reference evidence="2 3" key="1">
    <citation type="submission" date="2019-10" db="EMBL/GenBank/DDBJ databases">
        <title>Extracellular Electron Transfer in a Candidatus Methanoperedens spp. Enrichment Culture.</title>
        <authorList>
            <person name="Berger S."/>
            <person name="Rangel Shaw D."/>
            <person name="Berben T."/>
            <person name="In 'T Zandt M."/>
            <person name="Frank J."/>
            <person name="Reimann J."/>
            <person name="Jetten M.S.M."/>
            <person name="Welte C.U."/>
        </authorList>
    </citation>
    <scope>NUCLEOTIDE SEQUENCE [LARGE SCALE GENOMIC DNA]</scope>
    <source>
        <strain evidence="2">SB12</strain>
    </source>
</reference>
<evidence type="ECO:0000313" key="3">
    <source>
        <dbReference type="Proteomes" id="UP000460298"/>
    </source>
</evidence>
<feature type="signal peptide" evidence="1">
    <location>
        <begin position="1"/>
        <end position="23"/>
    </location>
</feature>
<evidence type="ECO:0000256" key="1">
    <source>
        <dbReference type="SAM" id="SignalP"/>
    </source>
</evidence>